<proteinExistence type="predicted"/>
<evidence type="ECO:0000313" key="3">
    <source>
        <dbReference type="Proteomes" id="UP000824202"/>
    </source>
</evidence>
<name>A0A9D2ABU9_9BACT</name>
<dbReference type="SUPFAM" id="SSF53146">
    <property type="entry name" value="Nitrogenase accessory factor-like"/>
    <property type="match status" value="1"/>
</dbReference>
<sequence length="128" mass="13689">MKIAVPTRDNQIDDHFGHCEYYTIFTISPEKQITGIETLPSPEGCGCKSNIASVLEEKGVTLMLAGNMGQGALQTLQAHGIEVVRGCSGSPAGITEAWLQGNVHDSGTSCDHHECHEAKPLTFKVAKP</sequence>
<organism evidence="2 3">
    <name type="scientific">Candidatus Odoribacter faecigallinarum</name>
    <dbReference type="NCBI Taxonomy" id="2838706"/>
    <lineage>
        <taxon>Bacteria</taxon>
        <taxon>Pseudomonadati</taxon>
        <taxon>Bacteroidota</taxon>
        <taxon>Bacteroidia</taxon>
        <taxon>Bacteroidales</taxon>
        <taxon>Odoribacteraceae</taxon>
        <taxon>Odoribacter</taxon>
    </lineage>
</organism>
<accession>A0A9D2ABU9</accession>
<dbReference type="PANTHER" id="PTHR42983:SF1">
    <property type="entry name" value="IRON-MOLYBDENUM PROTEIN"/>
    <property type="match status" value="1"/>
</dbReference>
<comment type="caution">
    <text evidence="2">The sequence shown here is derived from an EMBL/GenBank/DDBJ whole genome shotgun (WGS) entry which is preliminary data.</text>
</comment>
<feature type="domain" description="Dinitrogenase iron-molybdenum cofactor biosynthesis" evidence="1">
    <location>
        <begin position="9"/>
        <end position="99"/>
    </location>
</feature>
<evidence type="ECO:0000259" key="1">
    <source>
        <dbReference type="Pfam" id="PF02579"/>
    </source>
</evidence>
<dbReference type="CDD" id="cd00851">
    <property type="entry name" value="MTH1175"/>
    <property type="match status" value="1"/>
</dbReference>
<dbReference type="InterPro" id="IPR036105">
    <property type="entry name" value="DiNase_FeMo-co_biosyn_sf"/>
</dbReference>
<dbReference type="PANTHER" id="PTHR42983">
    <property type="entry name" value="DINITROGENASE IRON-MOLYBDENUM COFACTOR PROTEIN-RELATED"/>
    <property type="match status" value="1"/>
</dbReference>
<reference evidence="2" key="2">
    <citation type="submission" date="2021-04" db="EMBL/GenBank/DDBJ databases">
        <authorList>
            <person name="Gilroy R."/>
        </authorList>
    </citation>
    <scope>NUCLEOTIDE SEQUENCE</scope>
    <source>
        <strain evidence="2">23274</strain>
    </source>
</reference>
<dbReference type="EMBL" id="DXFT01000156">
    <property type="protein sequence ID" value="HIX04028.1"/>
    <property type="molecule type" value="Genomic_DNA"/>
</dbReference>
<dbReference type="AlphaFoldDB" id="A0A9D2ABU9"/>
<dbReference type="InterPro" id="IPR003731">
    <property type="entry name" value="Di-Nase_FeMo-co_biosynth"/>
</dbReference>
<evidence type="ECO:0000313" key="2">
    <source>
        <dbReference type="EMBL" id="HIX04028.1"/>
    </source>
</evidence>
<dbReference type="InterPro" id="IPR033913">
    <property type="entry name" value="MTH1175_dom"/>
</dbReference>
<dbReference type="Proteomes" id="UP000824202">
    <property type="component" value="Unassembled WGS sequence"/>
</dbReference>
<dbReference type="Gene3D" id="3.30.420.130">
    <property type="entry name" value="Dinitrogenase iron-molybdenum cofactor biosynthesis domain"/>
    <property type="match status" value="1"/>
</dbReference>
<dbReference type="Pfam" id="PF02579">
    <property type="entry name" value="Nitro_FeMo-Co"/>
    <property type="match status" value="1"/>
</dbReference>
<protein>
    <submittedName>
        <fullName evidence="2">NifB/NifX family molybdenum-iron cluster-binding protein</fullName>
    </submittedName>
</protein>
<reference evidence="2" key="1">
    <citation type="journal article" date="2021" name="PeerJ">
        <title>Extensive microbial diversity within the chicken gut microbiome revealed by metagenomics and culture.</title>
        <authorList>
            <person name="Gilroy R."/>
            <person name="Ravi A."/>
            <person name="Getino M."/>
            <person name="Pursley I."/>
            <person name="Horton D.L."/>
            <person name="Alikhan N.F."/>
            <person name="Baker D."/>
            <person name="Gharbi K."/>
            <person name="Hall N."/>
            <person name="Watson M."/>
            <person name="Adriaenssens E.M."/>
            <person name="Foster-Nyarko E."/>
            <person name="Jarju S."/>
            <person name="Secka A."/>
            <person name="Antonio M."/>
            <person name="Oren A."/>
            <person name="Chaudhuri R.R."/>
            <person name="La Ragione R."/>
            <person name="Hildebrand F."/>
            <person name="Pallen M.J."/>
        </authorList>
    </citation>
    <scope>NUCLEOTIDE SEQUENCE</scope>
    <source>
        <strain evidence="2">23274</strain>
    </source>
</reference>
<gene>
    <name evidence="2" type="ORF">H9863_07950</name>
</gene>